<organism evidence="1 2">
    <name type="scientific">Halomonas cupida</name>
    <dbReference type="NCBI Taxonomy" id="44933"/>
    <lineage>
        <taxon>Bacteria</taxon>
        <taxon>Pseudomonadati</taxon>
        <taxon>Pseudomonadota</taxon>
        <taxon>Gammaproteobacteria</taxon>
        <taxon>Oceanospirillales</taxon>
        <taxon>Halomonadaceae</taxon>
        <taxon>Halomonas</taxon>
    </lineage>
</organism>
<sequence length="55" mass="5601">MDCLGGEGGGFAVSPQFADLQVFVVSGAQGAQSGARINGDWINDYGATTSVDYSL</sequence>
<dbReference type="EMBL" id="BJXU01000022">
    <property type="protein sequence ID" value="GEN22709.1"/>
    <property type="molecule type" value="Genomic_DNA"/>
</dbReference>
<reference evidence="1 2" key="1">
    <citation type="submission" date="2019-07" db="EMBL/GenBank/DDBJ databases">
        <title>Whole genome shotgun sequence of Halomonas cupida NBRC 102219.</title>
        <authorList>
            <person name="Hosoyama A."/>
            <person name="Uohara A."/>
            <person name="Ohji S."/>
            <person name="Ichikawa N."/>
        </authorList>
    </citation>
    <scope>NUCLEOTIDE SEQUENCE [LARGE SCALE GENOMIC DNA]</scope>
    <source>
        <strain evidence="1 2">NBRC 102219</strain>
    </source>
</reference>
<proteinExistence type="predicted"/>
<protein>
    <recommendedName>
        <fullName evidence="3">Adhesin</fullName>
    </recommendedName>
</protein>
<accession>A0ABQ0WAV2</accession>
<name>A0ABQ0WAV2_9GAMM</name>
<dbReference type="RefSeq" id="WP_159438829.1">
    <property type="nucleotide sequence ID" value="NZ_BJXU01000022.1"/>
</dbReference>
<evidence type="ECO:0000313" key="2">
    <source>
        <dbReference type="Proteomes" id="UP000321726"/>
    </source>
</evidence>
<gene>
    <name evidence="1" type="ORF">HCU01_06580</name>
</gene>
<evidence type="ECO:0008006" key="3">
    <source>
        <dbReference type="Google" id="ProtNLM"/>
    </source>
</evidence>
<keyword evidence="2" id="KW-1185">Reference proteome</keyword>
<comment type="caution">
    <text evidence="1">The sequence shown here is derived from an EMBL/GenBank/DDBJ whole genome shotgun (WGS) entry which is preliminary data.</text>
</comment>
<evidence type="ECO:0000313" key="1">
    <source>
        <dbReference type="EMBL" id="GEN22709.1"/>
    </source>
</evidence>
<dbReference type="Proteomes" id="UP000321726">
    <property type="component" value="Unassembled WGS sequence"/>
</dbReference>